<dbReference type="Proteomes" id="UP000320393">
    <property type="component" value="Unassembled WGS sequence"/>
</dbReference>
<evidence type="ECO:0000313" key="2">
    <source>
        <dbReference type="Proteomes" id="UP000320393"/>
    </source>
</evidence>
<organism evidence="1 2">
    <name type="scientific">Candidatus Segetimicrobium genomatis</name>
    <dbReference type="NCBI Taxonomy" id="2569760"/>
    <lineage>
        <taxon>Bacteria</taxon>
        <taxon>Bacillati</taxon>
        <taxon>Candidatus Sysuimicrobiota</taxon>
        <taxon>Candidatus Sysuimicrobiia</taxon>
        <taxon>Candidatus Sysuimicrobiales</taxon>
        <taxon>Candidatus Segetimicrobiaceae</taxon>
        <taxon>Candidatus Segetimicrobium</taxon>
    </lineage>
</organism>
<proteinExistence type="predicted"/>
<protein>
    <submittedName>
        <fullName evidence="1">Uncharacterized protein</fullName>
    </submittedName>
</protein>
<dbReference type="EMBL" id="VBAM01000289">
    <property type="protein sequence ID" value="TMJ10656.1"/>
    <property type="molecule type" value="Genomic_DNA"/>
</dbReference>
<evidence type="ECO:0000313" key="1">
    <source>
        <dbReference type="EMBL" id="TMJ10656.1"/>
    </source>
</evidence>
<gene>
    <name evidence="1" type="ORF">E6H02_07840</name>
</gene>
<comment type="caution">
    <text evidence="1">The sequence shown here is derived from an EMBL/GenBank/DDBJ whole genome shotgun (WGS) entry which is preliminary data.</text>
</comment>
<accession>A0A537LRN3</accession>
<dbReference type="AlphaFoldDB" id="A0A537LRN3"/>
<dbReference type="InterPro" id="IPR049210">
    <property type="entry name" value="DUF6812"/>
</dbReference>
<name>A0A537LRN3_9BACT</name>
<sequence length="100" mass="11591">MKWMVKVEKSEVHVLIYTATHKIEGTYFMHPGSRLIDDLNGHLKRFIPLREVSVTNLRDETQVLFKSDFVAVNVEEITLFSPGPDRQPRREKRVALGISK</sequence>
<reference evidence="1 2" key="1">
    <citation type="journal article" date="2019" name="Nat. Microbiol.">
        <title>Mediterranean grassland soil C-N compound turnover is dependent on rainfall and depth, and is mediated by genomically divergent microorganisms.</title>
        <authorList>
            <person name="Diamond S."/>
            <person name="Andeer P.F."/>
            <person name="Li Z."/>
            <person name="Crits-Christoph A."/>
            <person name="Burstein D."/>
            <person name="Anantharaman K."/>
            <person name="Lane K.R."/>
            <person name="Thomas B.C."/>
            <person name="Pan C."/>
            <person name="Northen T.R."/>
            <person name="Banfield J.F."/>
        </authorList>
    </citation>
    <scope>NUCLEOTIDE SEQUENCE [LARGE SCALE GENOMIC DNA]</scope>
    <source>
        <strain evidence="1">NP_5</strain>
    </source>
</reference>
<dbReference type="Pfam" id="PF20660">
    <property type="entry name" value="DUF6812"/>
    <property type="match status" value="1"/>
</dbReference>